<reference evidence="3" key="1">
    <citation type="journal article" date="2023" name="J. Hazard. Mater.">
        <title>Anaerobic biodegradation of pyrene and benzo[a]pyrene by a new sulfate-reducing Desulforamulus aquiferis strain DSA.</title>
        <authorList>
            <person name="Zhang Z."/>
            <person name="Sun J."/>
            <person name="Gong X."/>
            <person name="Wang C."/>
            <person name="Wang H."/>
        </authorList>
    </citation>
    <scope>NUCLEOTIDE SEQUENCE</scope>
    <source>
        <strain evidence="3">DSA</strain>
    </source>
</reference>
<gene>
    <name evidence="3" type="ORF">P6N53_02160</name>
</gene>
<keyword evidence="1" id="KW-0812">Transmembrane</keyword>
<feature type="transmembrane region" description="Helical" evidence="1">
    <location>
        <begin position="17"/>
        <end position="36"/>
    </location>
</feature>
<evidence type="ECO:0000256" key="1">
    <source>
        <dbReference type="SAM" id="Phobius"/>
    </source>
</evidence>
<keyword evidence="1" id="KW-1133">Transmembrane helix</keyword>
<proteinExistence type="predicted"/>
<evidence type="ECO:0000313" key="3">
    <source>
        <dbReference type="EMBL" id="MDO7786026.1"/>
    </source>
</evidence>
<dbReference type="Proteomes" id="UP001172911">
    <property type="component" value="Unassembled WGS sequence"/>
</dbReference>
<feature type="transmembrane region" description="Helical" evidence="1">
    <location>
        <begin position="42"/>
        <end position="66"/>
    </location>
</feature>
<organism evidence="3 4">
    <name type="scientific">Desulforamulus aquiferis</name>
    <dbReference type="NCBI Taxonomy" id="1397668"/>
    <lineage>
        <taxon>Bacteria</taxon>
        <taxon>Bacillati</taxon>
        <taxon>Bacillota</taxon>
        <taxon>Clostridia</taxon>
        <taxon>Eubacteriales</taxon>
        <taxon>Peptococcaceae</taxon>
        <taxon>Desulforamulus</taxon>
    </lineage>
</organism>
<sequence length="94" mass="10650">MKLEVIVLIKNVGTTDVILRITFGIMFLALAVLMIYGTVWSILFAILGIEIIFVAIVGFSPIYHLLGISTRKPYLDIKEEVYKWNFGTKPDSEK</sequence>
<keyword evidence="4" id="KW-1185">Reference proteome</keyword>
<protein>
    <submittedName>
        <fullName evidence="3">DUF2892 domain-containing protein</fullName>
    </submittedName>
</protein>
<accession>A0AAW7Z9N6</accession>
<dbReference type="Pfam" id="PF11127">
    <property type="entry name" value="YgaP-like_TM"/>
    <property type="match status" value="1"/>
</dbReference>
<dbReference type="EMBL" id="JARPTC010000002">
    <property type="protein sequence ID" value="MDO7786026.1"/>
    <property type="molecule type" value="Genomic_DNA"/>
</dbReference>
<evidence type="ECO:0000313" key="4">
    <source>
        <dbReference type="Proteomes" id="UP001172911"/>
    </source>
</evidence>
<name>A0AAW7Z9N6_9FIRM</name>
<dbReference type="InterPro" id="IPR021309">
    <property type="entry name" value="YgaP-like_TM"/>
</dbReference>
<dbReference type="AlphaFoldDB" id="A0AAW7Z9N6"/>
<feature type="domain" description="Inner membrane protein YgaP-like transmembrane" evidence="2">
    <location>
        <begin position="10"/>
        <end position="72"/>
    </location>
</feature>
<reference evidence="3" key="2">
    <citation type="submission" date="2023-03" db="EMBL/GenBank/DDBJ databases">
        <authorList>
            <person name="Zhang Z."/>
        </authorList>
    </citation>
    <scope>NUCLEOTIDE SEQUENCE</scope>
    <source>
        <strain evidence="3">DSA</strain>
    </source>
</reference>
<dbReference type="RefSeq" id="WP_304540791.1">
    <property type="nucleotide sequence ID" value="NZ_JARPTC010000002.1"/>
</dbReference>
<evidence type="ECO:0000259" key="2">
    <source>
        <dbReference type="Pfam" id="PF11127"/>
    </source>
</evidence>
<comment type="caution">
    <text evidence="3">The sequence shown here is derived from an EMBL/GenBank/DDBJ whole genome shotgun (WGS) entry which is preliminary data.</text>
</comment>
<keyword evidence="1" id="KW-0472">Membrane</keyword>